<dbReference type="InterPro" id="IPR000489">
    <property type="entry name" value="Pterin-binding_dom"/>
</dbReference>
<name>A0A543I298_9MICO</name>
<reference evidence="4 5" key="1">
    <citation type="submission" date="2019-06" db="EMBL/GenBank/DDBJ databases">
        <title>Genome sequencing of plant associated microbes to promote plant fitness in Sorghum bicolor and Oryza sativa.</title>
        <authorList>
            <person name="Coleman-Derr D."/>
        </authorList>
    </citation>
    <scope>NUCLEOTIDE SEQUENCE [LARGE SCALE GENOMIC DNA]</scope>
    <source>
        <strain evidence="4 5">KV-663</strain>
    </source>
</reference>
<dbReference type="Pfam" id="PF00809">
    <property type="entry name" value="Pterin_bind"/>
    <property type="match status" value="1"/>
</dbReference>
<feature type="domain" description="Pterin-binding" evidence="3">
    <location>
        <begin position="47"/>
        <end position="304"/>
    </location>
</feature>
<comment type="similarity">
    <text evidence="1">Belongs to the DHPS family.</text>
</comment>
<evidence type="ECO:0000259" key="3">
    <source>
        <dbReference type="PROSITE" id="PS50972"/>
    </source>
</evidence>
<dbReference type="InterPro" id="IPR045031">
    <property type="entry name" value="DHP_synth-like"/>
</dbReference>
<evidence type="ECO:0000256" key="2">
    <source>
        <dbReference type="SAM" id="MobiDB-lite"/>
    </source>
</evidence>
<sequence>MSRRPGLEPTPQPSPEAEPVLAALAPLDVPQPSPLVLRGRRFDAASPAVMAIVNRTRDSFFSGNRHADLETAKAALADAVERGADIVDVGGVRAGQEGEAVDADEEIRRVVPFLQWARVTYPSVILSLDTWRSEVAHEADGVVDLVNDTWAGHDRELVHVASAVGAGYVISHTGGLPPRTDPVDVSYGDDPLDVVRDVLATLSRGALVAEQAGIPRERVLIDPTLDFGKTTAHSLEVLRHTADVVALNYPVLQAMSRKDFIGETLDLPAEERLEGSLAATAVAAWLGATVFRSHDVRATRRVVDMVATIRGDRPPTLSVRGTVSPPDADRPANAI</sequence>
<dbReference type="Proteomes" id="UP000316747">
    <property type="component" value="Unassembled WGS sequence"/>
</dbReference>
<accession>A0A543I298</accession>
<organism evidence="4 5">
    <name type="scientific">Humibacillus xanthopallidus</name>
    <dbReference type="NCBI Taxonomy" id="412689"/>
    <lineage>
        <taxon>Bacteria</taxon>
        <taxon>Bacillati</taxon>
        <taxon>Actinomycetota</taxon>
        <taxon>Actinomycetes</taxon>
        <taxon>Micrococcales</taxon>
        <taxon>Intrasporangiaceae</taxon>
        <taxon>Humibacillus</taxon>
    </lineage>
</organism>
<dbReference type="Gene3D" id="3.20.20.20">
    <property type="entry name" value="Dihydropteroate synthase-like"/>
    <property type="match status" value="1"/>
</dbReference>
<evidence type="ECO:0000313" key="5">
    <source>
        <dbReference type="Proteomes" id="UP000316747"/>
    </source>
</evidence>
<feature type="region of interest" description="Disordered" evidence="2">
    <location>
        <begin position="314"/>
        <end position="335"/>
    </location>
</feature>
<dbReference type="GO" id="GO:0004156">
    <property type="term" value="F:dihydropteroate synthase activity"/>
    <property type="evidence" value="ECO:0007669"/>
    <property type="project" value="InterPro"/>
</dbReference>
<keyword evidence="5" id="KW-1185">Reference proteome</keyword>
<dbReference type="PANTHER" id="PTHR20941">
    <property type="entry name" value="FOLATE SYNTHESIS PROTEINS"/>
    <property type="match status" value="1"/>
</dbReference>
<dbReference type="PROSITE" id="PS50972">
    <property type="entry name" value="PTERIN_BINDING"/>
    <property type="match status" value="1"/>
</dbReference>
<proteinExistence type="inferred from homology"/>
<comment type="caution">
    <text evidence="4">The sequence shown here is derived from an EMBL/GenBank/DDBJ whole genome shotgun (WGS) entry which is preliminary data.</text>
</comment>
<dbReference type="SUPFAM" id="SSF51717">
    <property type="entry name" value="Dihydropteroate synthetase-like"/>
    <property type="match status" value="1"/>
</dbReference>
<dbReference type="AlphaFoldDB" id="A0A543I298"/>
<dbReference type="InterPro" id="IPR006390">
    <property type="entry name" value="DHP_synth_dom"/>
</dbReference>
<dbReference type="GO" id="GO:0009396">
    <property type="term" value="P:folic acid-containing compound biosynthetic process"/>
    <property type="evidence" value="ECO:0007669"/>
    <property type="project" value="InterPro"/>
</dbReference>
<evidence type="ECO:0000256" key="1">
    <source>
        <dbReference type="ARBA" id="ARBA00009503"/>
    </source>
</evidence>
<dbReference type="InterPro" id="IPR011005">
    <property type="entry name" value="Dihydropteroate_synth-like_sf"/>
</dbReference>
<dbReference type="NCBIfam" id="TIGR01496">
    <property type="entry name" value="DHPS"/>
    <property type="match status" value="1"/>
</dbReference>
<dbReference type="GO" id="GO:0005829">
    <property type="term" value="C:cytosol"/>
    <property type="evidence" value="ECO:0007669"/>
    <property type="project" value="TreeGrafter"/>
</dbReference>
<dbReference type="PANTHER" id="PTHR20941:SF8">
    <property type="entry name" value="INACTIVE DIHYDROPTEROATE SYNTHASE 2"/>
    <property type="match status" value="1"/>
</dbReference>
<dbReference type="EMBL" id="VFPM01000001">
    <property type="protein sequence ID" value="TQM64677.1"/>
    <property type="molecule type" value="Genomic_DNA"/>
</dbReference>
<gene>
    <name evidence="4" type="ORF">FBY41_1054</name>
</gene>
<protein>
    <submittedName>
        <fullName evidence="4">Dihydropteroate synthase</fullName>
    </submittedName>
</protein>
<evidence type="ECO:0000313" key="4">
    <source>
        <dbReference type="EMBL" id="TQM64677.1"/>
    </source>
</evidence>